<reference evidence="1 2" key="1">
    <citation type="submission" date="2023-02" db="EMBL/GenBank/DDBJ databases">
        <title>LHISI_Scaffold_Assembly.</title>
        <authorList>
            <person name="Stuart O.P."/>
            <person name="Cleave R."/>
            <person name="Magrath M.J.L."/>
            <person name="Mikheyev A.S."/>
        </authorList>
    </citation>
    <scope>NUCLEOTIDE SEQUENCE [LARGE SCALE GENOMIC DNA]</scope>
    <source>
        <strain evidence="1">Daus_M_001</strain>
        <tissue evidence="1">Leg muscle</tissue>
    </source>
</reference>
<keyword evidence="2" id="KW-1185">Reference proteome</keyword>
<dbReference type="Proteomes" id="UP001159363">
    <property type="component" value="Chromosome 2"/>
</dbReference>
<dbReference type="EMBL" id="JARBHB010000002">
    <property type="protein sequence ID" value="KAJ8893714.1"/>
    <property type="molecule type" value="Genomic_DNA"/>
</dbReference>
<protein>
    <submittedName>
        <fullName evidence="1">Uncharacterized protein</fullName>
    </submittedName>
</protein>
<evidence type="ECO:0000313" key="1">
    <source>
        <dbReference type="EMBL" id="KAJ8893714.1"/>
    </source>
</evidence>
<evidence type="ECO:0000313" key="2">
    <source>
        <dbReference type="Proteomes" id="UP001159363"/>
    </source>
</evidence>
<comment type="caution">
    <text evidence="1">The sequence shown here is derived from an EMBL/GenBank/DDBJ whole genome shotgun (WGS) entry which is preliminary data.</text>
</comment>
<accession>A0ABQ9IAM9</accession>
<proteinExistence type="predicted"/>
<name>A0ABQ9IAM9_9NEOP</name>
<organism evidence="1 2">
    <name type="scientific">Dryococelus australis</name>
    <dbReference type="NCBI Taxonomy" id="614101"/>
    <lineage>
        <taxon>Eukaryota</taxon>
        <taxon>Metazoa</taxon>
        <taxon>Ecdysozoa</taxon>
        <taxon>Arthropoda</taxon>
        <taxon>Hexapoda</taxon>
        <taxon>Insecta</taxon>
        <taxon>Pterygota</taxon>
        <taxon>Neoptera</taxon>
        <taxon>Polyneoptera</taxon>
        <taxon>Phasmatodea</taxon>
        <taxon>Verophasmatodea</taxon>
        <taxon>Anareolatae</taxon>
        <taxon>Phasmatidae</taxon>
        <taxon>Eurycanthinae</taxon>
        <taxon>Dryococelus</taxon>
    </lineage>
</organism>
<sequence>MMIIFYTVVESCRTIPLVGGFSREYPVSPALAIRRCSILNSFTLIGSQDLDVKSHPNLSTPLHYTVVEIYWNPLSASWQRYAAMVPGTGAEWVSAEADEPTSVRGMSGRKDNGECQGQGSWVVATSVGKFRQATNAPAIPLRLDASSPRNENAQRLLDVNCRLRNQKLMDRVRIVTTSSFFSGGGNGKSPRKPADQRHCPVIQPVFEPVSPWCEARRLTAQPPRSLVKALDNTEVQQPLMPRRTSAVHASKMASREALRLLAAQPKGNFSRDLYVNIKGTTHVVVLGQEDVKWPELCVCVSGFDEVGGGGGFLRSVPSRRLDENVLSRNTAIKSRLPSSALSHRILECLRSVLSERCPHELSKRPHVAFNRAPISVWARTQSIQALTGERSSDKLLASDAILLASVYGLSLQNKRMFDLCITKYSPTSRSAVGWCATDLGYSRLWVRIPVGTCKYQFNIEIDFTVLYILEPVSFIHGAVAAERLDCSPPTKANLVQSLPVEIVPDDAAGRQVFSGIYSFPCPCIPALLHSHNNSPSSALKTSLLRSVQTSQLN</sequence>
<gene>
    <name evidence="1" type="ORF">PR048_006314</name>
</gene>